<evidence type="ECO:0000313" key="2">
    <source>
        <dbReference type="Proteomes" id="UP000821845"/>
    </source>
</evidence>
<accession>A0ACB7RPH7</accession>
<sequence length="98" mass="10688">MSHIATTLLSKSSSLPQPSLSPTPSHDGAEFFFFVAVSPSLTLGQHFGNEFELGHRRAIGGRFVAANEALDVLEKTSYFRQLVANVCGHYSPPLQKKN</sequence>
<keyword evidence="2" id="KW-1185">Reference proteome</keyword>
<dbReference type="EMBL" id="CM023488">
    <property type="protein sequence ID" value="KAH6924872.1"/>
    <property type="molecule type" value="Genomic_DNA"/>
</dbReference>
<gene>
    <name evidence="1" type="ORF">HPB50_025770</name>
</gene>
<reference evidence="1" key="1">
    <citation type="submission" date="2020-05" db="EMBL/GenBank/DDBJ databases">
        <title>Large-scale comparative analyses of tick genomes elucidate their genetic diversity and vector capacities.</title>
        <authorList>
            <person name="Jia N."/>
            <person name="Wang J."/>
            <person name="Shi W."/>
            <person name="Du L."/>
            <person name="Sun Y."/>
            <person name="Zhan W."/>
            <person name="Jiang J."/>
            <person name="Wang Q."/>
            <person name="Zhang B."/>
            <person name="Ji P."/>
            <person name="Sakyi L.B."/>
            <person name="Cui X."/>
            <person name="Yuan T."/>
            <person name="Jiang B."/>
            <person name="Yang W."/>
            <person name="Lam T.T.-Y."/>
            <person name="Chang Q."/>
            <person name="Ding S."/>
            <person name="Wang X."/>
            <person name="Zhu J."/>
            <person name="Ruan X."/>
            <person name="Zhao L."/>
            <person name="Wei J."/>
            <person name="Que T."/>
            <person name="Du C."/>
            <person name="Cheng J."/>
            <person name="Dai P."/>
            <person name="Han X."/>
            <person name="Huang E."/>
            <person name="Gao Y."/>
            <person name="Liu J."/>
            <person name="Shao H."/>
            <person name="Ye R."/>
            <person name="Li L."/>
            <person name="Wei W."/>
            <person name="Wang X."/>
            <person name="Wang C."/>
            <person name="Yang T."/>
            <person name="Huo Q."/>
            <person name="Li W."/>
            <person name="Guo W."/>
            <person name="Chen H."/>
            <person name="Zhou L."/>
            <person name="Ni X."/>
            <person name="Tian J."/>
            <person name="Zhou Y."/>
            <person name="Sheng Y."/>
            <person name="Liu T."/>
            <person name="Pan Y."/>
            <person name="Xia L."/>
            <person name="Li J."/>
            <person name="Zhao F."/>
            <person name="Cao W."/>
        </authorList>
    </citation>
    <scope>NUCLEOTIDE SEQUENCE</scope>
    <source>
        <strain evidence="1">Hyas-2018</strain>
    </source>
</reference>
<name>A0ACB7RPH7_HYAAI</name>
<proteinExistence type="predicted"/>
<dbReference type="Proteomes" id="UP000821845">
    <property type="component" value="Chromosome 8"/>
</dbReference>
<comment type="caution">
    <text evidence="1">The sequence shown here is derived from an EMBL/GenBank/DDBJ whole genome shotgun (WGS) entry which is preliminary data.</text>
</comment>
<protein>
    <submittedName>
        <fullName evidence="1">Uncharacterized protein</fullName>
    </submittedName>
</protein>
<organism evidence="1 2">
    <name type="scientific">Hyalomma asiaticum</name>
    <name type="common">Tick</name>
    <dbReference type="NCBI Taxonomy" id="266040"/>
    <lineage>
        <taxon>Eukaryota</taxon>
        <taxon>Metazoa</taxon>
        <taxon>Ecdysozoa</taxon>
        <taxon>Arthropoda</taxon>
        <taxon>Chelicerata</taxon>
        <taxon>Arachnida</taxon>
        <taxon>Acari</taxon>
        <taxon>Parasitiformes</taxon>
        <taxon>Ixodida</taxon>
        <taxon>Ixodoidea</taxon>
        <taxon>Ixodidae</taxon>
        <taxon>Hyalomminae</taxon>
        <taxon>Hyalomma</taxon>
    </lineage>
</organism>
<evidence type="ECO:0000313" key="1">
    <source>
        <dbReference type="EMBL" id="KAH6924872.1"/>
    </source>
</evidence>